<dbReference type="EMBL" id="CCKQ01006824">
    <property type="protein sequence ID" value="CDW78163.1"/>
    <property type="molecule type" value="Genomic_DNA"/>
</dbReference>
<organism evidence="3 4">
    <name type="scientific">Stylonychia lemnae</name>
    <name type="common">Ciliate</name>
    <dbReference type="NCBI Taxonomy" id="5949"/>
    <lineage>
        <taxon>Eukaryota</taxon>
        <taxon>Sar</taxon>
        <taxon>Alveolata</taxon>
        <taxon>Ciliophora</taxon>
        <taxon>Intramacronucleata</taxon>
        <taxon>Spirotrichea</taxon>
        <taxon>Stichotrichia</taxon>
        <taxon>Sporadotrichida</taxon>
        <taxon>Oxytrichidae</taxon>
        <taxon>Stylonychinae</taxon>
        <taxon>Stylonychia</taxon>
    </lineage>
</organism>
<evidence type="ECO:0000313" key="3">
    <source>
        <dbReference type="EMBL" id="CDW78163.1"/>
    </source>
</evidence>
<gene>
    <name evidence="3" type="primary">Contig12738.g13590</name>
    <name evidence="3" type="ORF">STYLEM_7136</name>
</gene>
<name>A0A078ABK3_STYLE</name>
<proteinExistence type="predicted"/>
<dbReference type="Proteomes" id="UP000039865">
    <property type="component" value="Unassembled WGS sequence"/>
</dbReference>
<feature type="coiled-coil region" evidence="1">
    <location>
        <begin position="43"/>
        <end position="70"/>
    </location>
</feature>
<sequence length="213" mass="24123">MADEICSIITAVRNEQTDPDRSGLVNSYLDIVEQTVTSQHQIILNYEELVKKLENQLITCQQALDESTKREIEQIGLIMEMKMASAKAHLDGGKDSDQECETCEAYEQENKLLTQQNEQQQEIIEKLGQAQDLLMLQYKMLELGMDNELKNIQLAQEEIEALKGGAADGEDQDEENKEKENEEKQDQDAENNGDSDLQETAPGQDVDDIKKDD</sequence>
<evidence type="ECO:0000313" key="4">
    <source>
        <dbReference type="Proteomes" id="UP000039865"/>
    </source>
</evidence>
<accession>A0A078ABK3</accession>
<dbReference type="InParanoid" id="A0A078ABK3"/>
<dbReference type="AlphaFoldDB" id="A0A078ABK3"/>
<evidence type="ECO:0000256" key="1">
    <source>
        <dbReference type="SAM" id="Coils"/>
    </source>
</evidence>
<evidence type="ECO:0000256" key="2">
    <source>
        <dbReference type="SAM" id="MobiDB-lite"/>
    </source>
</evidence>
<feature type="region of interest" description="Disordered" evidence="2">
    <location>
        <begin position="161"/>
        <end position="213"/>
    </location>
</feature>
<reference evidence="3 4" key="1">
    <citation type="submission" date="2014-06" db="EMBL/GenBank/DDBJ databases">
        <authorList>
            <person name="Swart Estienne"/>
        </authorList>
    </citation>
    <scope>NUCLEOTIDE SEQUENCE [LARGE SCALE GENOMIC DNA]</scope>
    <source>
        <strain evidence="3 4">130c</strain>
    </source>
</reference>
<feature type="compositionally biased region" description="Acidic residues" evidence="2">
    <location>
        <begin position="188"/>
        <end position="197"/>
    </location>
</feature>
<keyword evidence="4" id="KW-1185">Reference proteome</keyword>
<dbReference type="OrthoDB" id="322030at2759"/>
<protein>
    <submittedName>
        <fullName evidence="3">Uncharacterized protein</fullName>
    </submittedName>
</protein>
<keyword evidence="1" id="KW-0175">Coiled coil</keyword>
<feature type="compositionally biased region" description="Basic and acidic residues" evidence="2">
    <location>
        <begin position="176"/>
        <end position="187"/>
    </location>
</feature>